<dbReference type="Pfam" id="PF00855">
    <property type="entry name" value="PWWP"/>
    <property type="match status" value="1"/>
</dbReference>
<feature type="compositionally biased region" description="Acidic residues" evidence="2">
    <location>
        <begin position="259"/>
        <end position="271"/>
    </location>
</feature>
<dbReference type="InterPro" id="IPR000313">
    <property type="entry name" value="PWWP_dom"/>
</dbReference>
<keyword evidence="1" id="KW-0539">Nucleus</keyword>
<accession>G0TRU6</accession>
<feature type="domain" description="PWWP" evidence="3">
    <location>
        <begin position="78"/>
        <end position="107"/>
    </location>
</feature>
<dbReference type="CDD" id="cd05162">
    <property type="entry name" value="PWWP"/>
    <property type="match status" value="1"/>
</dbReference>
<protein>
    <recommendedName>
        <fullName evidence="6">PWWP domain-containing protein</fullName>
    </recommendedName>
</protein>
<dbReference type="Gene3D" id="2.30.30.140">
    <property type="match status" value="1"/>
</dbReference>
<feature type="compositionally biased region" description="Basic and acidic residues" evidence="2">
    <location>
        <begin position="190"/>
        <end position="208"/>
    </location>
</feature>
<feature type="compositionally biased region" description="Basic and acidic residues" evidence="2">
    <location>
        <begin position="286"/>
        <end position="305"/>
    </location>
</feature>
<evidence type="ECO:0000259" key="3">
    <source>
        <dbReference type="PROSITE" id="PS50812"/>
    </source>
</evidence>
<evidence type="ECO:0000259" key="4">
    <source>
        <dbReference type="PROSITE" id="PS51319"/>
    </source>
</evidence>
<proteinExistence type="predicted"/>
<name>G0TRU6_TRYVY</name>
<dbReference type="InterPro" id="IPR035441">
    <property type="entry name" value="TFIIS/LEDGF_dom_sf"/>
</dbReference>
<comment type="subcellular location">
    <subcellularLocation>
        <location evidence="1">Nucleus</location>
    </subcellularLocation>
</comment>
<feature type="region of interest" description="Disordered" evidence="2">
    <location>
        <begin position="187"/>
        <end position="314"/>
    </location>
</feature>
<sequence>MYMCVSYIFLFMCRRLLLLKMHCHMIFILHNKRCWLSTARLKIFVSLYHLVSVCFNSVSIPFPLTVHIRRLMAPVFGLNTLVWLKQEGYPWWPGVVVDPSSVEIELPTGYDTCILCMPLASSSLAVANSSNSGEIRSFIPSTDTVLIEEAQQDADCALAVKDALKIYEQQQQQLLLQEDDEGGLVLEEGDAIKNETTIERADTGERGGGRRHKTKRYHSEDDGRGNGQQGAKERDGRPRAKHNRKRRREEERSQTRSEDSDDNDEDYDCMFDEPKDRGAARKRSRRDVAGELRGREYSEGSRTDPEAGEAAPRSDDGVVHFKRLLRERRVLAQDHVLEGIREELISLFQQCTRAGVEEMGKDMEMRLLDALSPLTGLDVTLEQLLHSKIGVAVGEFLSDNYPLRVVTLASAILHYWFHQLPEKARNQLVTNTSLVATQGCGR</sequence>
<dbReference type="EMBL" id="HE573018">
    <property type="protein sequence ID" value="CCC46668.1"/>
    <property type="molecule type" value="Genomic_DNA"/>
</dbReference>
<feature type="domain" description="TFIIS N-terminal" evidence="4">
    <location>
        <begin position="343"/>
        <end position="423"/>
    </location>
</feature>
<reference evidence="5" key="1">
    <citation type="journal article" date="2012" name="Proc. Natl. Acad. Sci. U.S.A.">
        <title>Antigenic diversity is generated by distinct evolutionary mechanisms in African trypanosome species.</title>
        <authorList>
            <person name="Jackson A.P."/>
            <person name="Berry A."/>
            <person name="Aslett M."/>
            <person name="Allison H.C."/>
            <person name="Burton P."/>
            <person name="Vavrova-Anderson J."/>
            <person name="Brown R."/>
            <person name="Browne H."/>
            <person name="Corton N."/>
            <person name="Hauser H."/>
            <person name="Gamble J."/>
            <person name="Gilderthorp R."/>
            <person name="Marcello L."/>
            <person name="McQuillan J."/>
            <person name="Otto T.D."/>
            <person name="Quail M.A."/>
            <person name="Sanders M.J."/>
            <person name="van Tonder A."/>
            <person name="Ginger M.L."/>
            <person name="Field M.C."/>
            <person name="Barry J.D."/>
            <person name="Hertz-Fowler C."/>
            <person name="Berriman M."/>
        </authorList>
    </citation>
    <scope>NUCLEOTIDE SEQUENCE</scope>
    <source>
        <strain evidence="5">Y486</strain>
    </source>
</reference>
<dbReference type="SUPFAM" id="SSF47676">
    <property type="entry name" value="Conserved domain common to transcription factors TFIIS, elongin A, CRSP70"/>
    <property type="match status" value="1"/>
</dbReference>
<dbReference type="PROSITE" id="PS50812">
    <property type="entry name" value="PWWP"/>
    <property type="match status" value="1"/>
</dbReference>
<feature type="compositionally biased region" description="Basic and acidic residues" evidence="2">
    <location>
        <begin position="248"/>
        <end position="258"/>
    </location>
</feature>
<dbReference type="InterPro" id="IPR017923">
    <property type="entry name" value="TFIIS_N"/>
</dbReference>
<evidence type="ECO:0008006" key="6">
    <source>
        <dbReference type="Google" id="ProtNLM"/>
    </source>
</evidence>
<dbReference type="VEuPathDB" id="TriTrypDB:TvY486_0200800"/>
<dbReference type="PROSITE" id="PS51319">
    <property type="entry name" value="TFIIS_N"/>
    <property type="match status" value="1"/>
</dbReference>
<gene>
    <name evidence="5" type="ORF">TVY486_0200800</name>
</gene>
<evidence type="ECO:0000256" key="2">
    <source>
        <dbReference type="SAM" id="MobiDB-lite"/>
    </source>
</evidence>
<dbReference type="GO" id="GO:0005634">
    <property type="term" value="C:nucleus"/>
    <property type="evidence" value="ECO:0007669"/>
    <property type="project" value="UniProtKB-SubCell"/>
</dbReference>
<evidence type="ECO:0000313" key="5">
    <source>
        <dbReference type="EMBL" id="CCC46668.1"/>
    </source>
</evidence>
<organism evidence="5">
    <name type="scientific">Trypanosoma vivax (strain Y486)</name>
    <dbReference type="NCBI Taxonomy" id="1055687"/>
    <lineage>
        <taxon>Eukaryota</taxon>
        <taxon>Discoba</taxon>
        <taxon>Euglenozoa</taxon>
        <taxon>Kinetoplastea</taxon>
        <taxon>Metakinetoplastina</taxon>
        <taxon>Trypanosomatida</taxon>
        <taxon>Trypanosomatidae</taxon>
        <taxon>Trypanosoma</taxon>
        <taxon>Duttonella</taxon>
    </lineage>
</organism>
<dbReference type="SUPFAM" id="SSF63748">
    <property type="entry name" value="Tudor/PWWP/MBT"/>
    <property type="match status" value="1"/>
</dbReference>
<evidence type="ECO:0000256" key="1">
    <source>
        <dbReference type="PROSITE-ProRule" id="PRU00649"/>
    </source>
</evidence>
<dbReference type="AlphaFoldDB" id="G0TRU6"/>